<dbReference type="PANTHER" id="PTHR32039:SF7">
    <property type="entry name" value="COMPETENCE PROTEIN COMM"/>
    <property type="match status" value="1"/>
</dbReference>
<evidence type="ECO:0000313" key="6">
    <source>
        <dbReference type="Proteomes" id="UP000177583"/>
    </source>
</evidence>
<dbReference type="GO" id="GO:0003677">
    <property type="term" value="F:DNA binding"/>
    <property type="evidence" value="ECO:0007669"/>
    <property type="project" value="InterPro"/>
</dbReference>
<evidence type="ECO:0000256" key="2">
    <source>
        <dbReference type="ARBA" id="ARBA00022741"/>
    </source>
</evidence>
<dbReference type="InterPro" id="IPR020568">
    <property type="entry name" value="Ribosomal_Su5_D2-typ_SF"/>
</dbReference>
<comment type="caution">
    <text evidence="5">The sequence shown here is derived from an EMBL/GenBank/DDBJ whole genome shotgun (WGS) entry which is preliminary data.</text>
</comment>
<dbReference type="Pfam" id="PF13541">
    <property type="entry name" value="ChlI"/>
    <property type="match status" value="1"/>
</dbReference>
<dbReference type="Proteomes" id="UP000177583">
    <property type="component" value="Unassembled WGS sequence"/>
</dbReference>
<protein>
    <recommendedName>
        <fullName evidence="4">AAA+ ATPase domain-containing protein</fullName>
    </recommendedName>
</protein>
<accession>A0A1F6GLV7</accession>
<dbReference type="InterPro" id="IPR014721">
    <property type="entry name" value="Ribsml_uS5_D2-typ_fold_subgr"/>
</dbReference>
<dbReference type="InterPro" id="IPR025158">
    <property type="entry name" value="Mg_chelat-rel_C"/>
</dbReference>
<dbReference type="Gene3D" id="3.30.230.10">
    <property type="match status" value="1"/>
</dbReference>
<dbReference type="PANTHER" id="PTHR32039">
    <property type="entry name" value="MAGNESIUM-CHELATASE SUBUNIT CHLI"/>
    <property type="match status" value="1"/>
</dbReference>
<dbReference type="SUPFAM" id="SSF54211">
    <property type="entry name" value="Ribosomal protein S5 domain 2-like"/>
    <property type="match status" value="1"/>
</dbReference>
<reference evidence="5 6" key="1">
    <citation type="journal article" date="2016" name="Nat. Commun.">
        <title>Thousands of microbial genomes shed light on interconnected biogeochemical processes in an aquifer system.</title>
        <authorList>
            <person name="Anantharaman K."/>
            <person name="Brown C.T."/>
            <person name="Hug L.A."/>
            <person name="Sharon I."/>
            <person name="Castelle C.J."/>
            <person name="Probst A.J."/>
            <person name="Thomas B.C."/>
            <person name="Singh A."/>
            <person name="Wilkins M.J."/>
            <person name="Karaoz U."/>
            <person name="Brodie E.L."/>
            <person name="Williams K.H."/>
            <person name="Hubbard S.S."/>
            <person name="Banfield J.F."/>
        </authorList>
    </citation>
    <scope>NUCLEOTIDE SEQUENCE [LARGE SCALE GENOMIC DNA]</scope>
</reference>
<keyword evidence="2" id="KW-0547">Nucleotide-binding</keyword>
<dbReference type="EMBL" id="MFNF01000061">
    <property type="protein sequence ID" value="OGG99093.1"/>
    <property type="molecule type" value="Genomic_DNA"/>
</dbReference>
<dbReference type="InterPro" id="IPR001208">
    <property type="entry name" value="MCM_dom"/>
</dbReference>
<proteinExistence type="inferred from homology"/>
<dbReference type="SMART" id="SM00382">
    <property type="entry name" value="AAA"/>
    <property type="match status" value="1"/>
</dbReference>
<dbReference type="PRINTS" id="PR01657">
    <property type="entry name" value="MCMFAMILY"/>
</dbReference>
<comment type="similarity">
    <text evidence="1">Belongs to the Mg-chelatase subunits D/I family. ComM subfamily.</text>
</comment>
<evidence type="ECO:0000259" key="4">
    <source>
        <dbReference type="SMART" id="SM00382"/>
    </source>
</evidence>
<dbReference type="AlphaFoldDB" id="A0A1F6GLV7"/>
<dbReference type="InterPro" id="IPR004482">
    <property type="entry name" value="Mg_chelat-rel"/>
</dbReference>
<gene>
    <name evidence="5" type="ORF">A2557_09780</name>
</gene>
<evidence type="ECO:0000256" key="1">
    <source>
        <dbReference type="ARBA" id="ARBA00006354"/>
    </source>
</evidence>
<organism evidence="5 6">
    <name type="scientific">Candidatus Lambdaproteobacteria bacterium RIFOXYD2_FULL_56_26</name>
    <dbReference type="NCBI Taxonomy" id="1817773"/>
    <lineage>
        <taxon>Bacteria</taxon>
        <taxon>Pseudomonadati</taxon>
        <taxon>Pseudomonadota</taxon>
        <taxon>Candidatus Lambdaproteobacteria</taxon>
    </lineage>
</organism>
<dbReference type="GO" id="GO:0005524">
    <property type="term" value="F:ATP binding"/>
    <property type="evidence" value="ECO:0007669"/>
    <property type="project" value="UniProtKB-KW"/>
</dbReference>
<dbReference type="InterPro" id="IPR045006">
    <property type="entry name" value="CHLI-like"/>
</dbReference>
<dbReference type="InterPro" id="IPR000523">
    <property type="entry name" value="Mg_chelatse_chII-like_cat_dom"/>
</dbReference>
<evidence type="ECO:0000313" key="5">
    <source>
        <dbReference type="EMBL" id="OGG99093.1"/>
    </source>
</evidence>
<feature type="domain" description="AAA+ ATPase" evidence="4">
    <location>
        <begin position="214"/>
        <end position="397"/>
    </location>
</feature>
<dbReference type="Pfam" id="PF13335">
    <property type="entry name" value="Mg_chelatase_C"/>
    <property type="match status" value="1"/>
</dbReference>
<name>A0A1F6GLV7_9PROT</name>
<keyword evidence="3" id="KW-0067">ATP-binding</keyword>
<dbReference type="InterPro" id="IPR027417">
    <property type="entry name" value="P-loop_NTPase"/>
</dbReference>
<dbReference type="Pfam" id="PF01078">
    <property type="entry name" value="Mg_chelatase"/>
    <property type="match status" value="1"/>
</dbReference>
<evidence type="ECO:0000256" key="3">
    <source>
        <dbReference type="ARBA" id="ARBA00022840"/>
    </source>
</evidence>
<dbReference type="Gene3D" id="3.40.50.300">
    <property type="entry name" value="P-loop containing nucleotide triphosphate hydrolases"/>
    <property type="match status" value="1"/>
</dbReference>
<dbReference type="InterPro" id="IPR003593">
    <property type="entry name" value="AAA+_ATPase"/>
</dbReference>
<dbReference type="SUPFAM" id="SSF52540">
    <property type="entry name" value="P-loop containing nucleoside triphosphate hydrolases"/>
    <property type="match status" value="1"/>
</dbReference>
<sequence>MPTSIVQTASILGVDAFVVEVEADVSIGLGVFTIVGLPDSGIRESRDRITAAMNNGAGGFPIRKVIVNLAPADLPKVGTGFDLPIACAVLEAADKLPQGACRGRMLAAELSLEGRLRPINGVLAMALAARKAGITQMIVAPENAASAALVEGVEVYAAAHLGEVVLHLKGLAPLAPVCPLPGSFDQTLAPGDLDFADVKGQETAKRALEIAAAGKHNLLFTGPPGSGKSMLAKRLPGILPGFSFEEAIEATKIHGIAGRLSPGQDRLLVRPFQSPHHSVSGAGLIGGGTVPKPGEVSLAHHGVLFLDELPEYPRHILDLLRQPLEDRRITISRAKSSLNFPTDFILVAAMNPCPCGYLGDSKKQCQCSASQVLKYRGRISGPLMDRIDLQIEMPALSYEEIHFSHPGESSLAIAQRVADARGLQARRFGSWSRYNANMSHKEVERYCHLDPAGHQLLKTALDRLRLSGRAHDSILKVARTIADLAQAEQLGLAHLAEAVNYRSLDRQLQF</sequence>
<dbReference type="NCBIfam" id="TIGR00368">
    <property type="entry name" value="YifB family Mg chelatase-like AAA ATPase"/>
    <property type="match status" value="1"/>
</dbReference>